<dbReference type="PANTHER" id="PTHR11895">
    <property type="entry name" value="TRANSAMIDASE"/>
    <property type="match status" value="1"/>
</dbReference>
<dbReference type="InterPro" id="IPR020556">
    <property type="entry name" value="Amidase_CS"/>
</dbReference>
<evidence type="ECO:0000256" key="1">
    <source>
        <dbReference type="ARBA" id="ARBA00009199"/>
    </source>
</evidence>
<organism evidence="3 4">
    <name type="scientific">Cladosporium halotolerans</name>
    <dbReference type="NCBI Taxonomy" id="1052096"/>
    <lineage>
        <taxon>Eukaryota</taxon>
        <taxon>Fungi</taxon>
        <taxon>Dikarya</taxon>
        <taxon>Ascomycota</taxon>
        <taxon>Pezizomycotina</taxon>
        <taxon>Dothideomycetes</taxon>
        <taxon>Dothideomycetidae</taxon>
        <taxon>Cladosporiales</taxon>
        <taxon>Cladosporiaceae</taxon>
        <taxon>Cladosporium</taxon>
    </lineage>
</organism>
<accession>A0AB34KEF0</accession>
<dbReference type="PROSITE" id="PS00571">
    <property type="entry name" value="AMIDASES"/>
    <property type="match status" value="1"/>
</dbReference>
<dbReference type="GO" id="GO:0003824">
    <property type="term" value="F:catalytic activity"/>
    <property type="evidence" value="ECO:0007669"/>
    <property type="project" value="InterPro"/>
</dbReference>
<dbReference type="SUPFAM" id="SSF75304">
    <property type="entry name" value="Amidase signature (AS) enzymes"/>
    <property type="match status" value="1"/>
</dbReference>
<reference evidence="3 4" key="1">
    <citation type="journal article" date="2020" name="Microbiol. Resour. Announc.">
        <title>Draft Genome Sequence of a Cladosporium Species Isolated from the Mesophotic Ascidian Didemnum maculosum.</title>
        <authorList>
            <person name="Gioti A."/>
            <person name="Siaperas R."/>
            <person name="Nikolaivits E."/>
            <person name="Le Goff G."/>
            <person name="Ouazzani J."/>
            <person name="Kotoulas G."/>
            <person name="Topakas E."/>
        </authorList>
    </citation>
    <scope>NUCLEOTIDE SEQUENCE [LARGE SCALE GENOMIC DNA]</scope>
    <source>
        <strain evidence="3 4">TM138-S3</strain>
    </source>
</reference>
<name>A0AB34KEF0_9PEZI</name>
<comment type="similarity">
    <text evidence="1">Belongs to the amidase family.</text>
</comment>
<sequence length="535" mass="57051">MSVFSLETARGNPVTLGTVDKLCSNLGVTLPDDEKDDYKKLLAVFHDASQALMEMDDYVPSVDEARFPREDIHYPNSSENKHGAWAWKCSVKDTESQRTGLLSGKMLALKDMISVKSVPMLLGSNFIRDYVPDIDATVATRILEAGGHIIGKAVCENLCHSATSHSSGTGVVENPFCEGYSAGGSSSGSGVLVALGEVWGSIGADQGGSIRVPAANCGIVGLKPTFGLVPYTGCASNEPTNDHIGPMTRTVHDNAVLLQAIAGTDNIDDRSFGAPTPSNLPDYTEAIDSLASWKPLAGKKIGIITESLSTPATDHRIVETFQTAASRFEALGAAVTSVSIPMHSQGAAIWTGISKPGGFLSKASGAFGRRGHQMLELNCKFHPMTQENWEAAYSATKNIYLNGLYATQTFPALLGKATNLSRKLRDAYDAALSKFDVLLTPTLPYVATSHAAADAKPLEQIAKQVGLTANTAPFNQTGHPVLAMPIGMLEVLEGPGVAAGVKLPVSMQVIGRWWGERTVYQVAAAWERENDWRIM</sequence>
<dbReference type="PANTHER" id="PTHR11895:SF83">
    <property type="entry name" value="AMIDASE"/>
    <property type="match status" value="1"/>
</dbReference>
<feature type="domain" description="Amidase" evidence="2">
    <location>
        <begin position="94"/>
        <end position="519"/>
    </location>
</feature>
<dbReference type="Proteomes" id="UP000803884">
    <property type="component" value="Unassembled WGS sequence"/>
</dbReference>
<dbReference type="Pfam" id="PF01425">
    <property type="entry name" value="Amidase"/>
    <property type="match status" value="1"/>
</dbReference>
<protein>
    <recommendedName>
        <fullName evidence="2">Amidase domain-containing protein</fullName>
    </recommendedName>
</protein>
<dbReference type="Gene3D" id="3.90.1300.10">
    <property type="entry name" value="Amidase signature (AS) domain"/>
    <property type="match status" value="1"/>
</dbReference>
<comment type="caution">
    <text evidence="3">The sequence shown here is derived from an EMBL/GenBank/DDBJ whole genome shotgun (WGS) entry which is preliminary data.</text>
</comment>
<evidence type="ECO:0000313" key="4">
    <source>
        <dbReference type="Proteomes" id="UP000803884"/>
    </source>
</evidence>
<dbReference type="InterPro" id="IPR036928">
    <property type="entry name" value="AS_sf"/>
</dbReference>
<dbReference type="EMBL" id="JAAQHG020000048">
    <property type="protein sequence ID" value="KAL1582526.1"/>
    <property type="molecule type" value="Genomic_DNA"/>
</dbReference>
<keyword evidence="4" id="KW-1185">Reference proteome</keyword>
<evidence type="ECO:0000313" key="3">
    <source>
        <dbReference type="EMBL" id="KAL1582526.1"/>
    </source>
</evidence>
<evidence type="ECO:0000259" key="2">
    <source>
        <dbReference type="Pfam" id="PF01425"/>
    </source>
</evidence>
<dbReference type="InterPro" id="IPR000120">
    <property type="entry name" value="Amidase"/>
</dbReference>
<dbReference type="AlphaFoldDB" id="A0AB34KEF0"/>
<gene>
    <name evidence="3" type="ORF">WHR41_08723</name>
</gene>
<dbReference type="InterPro" id="IPR023631">
    <property type="entry name" value="Amidase_dom"/>
</dbReference>
<proteinExistence type="inferred from homology"/>
<dbReference type="RefSeq" id="XP_069225633.1">
    <property type="nucleotide sequence ID" value="XM_069377327.1"/>
</dbReference>
<dbReference type="GeneID" id="96010165"/>